<evidence type="ECO:0000313" key="3">
    <source>
        <dbReference type="Proteomes" id="UP000235388"/>
    </source>
</evidence>
<dbReference type="Proteomes" id="UP000235388">
    <property type="component" value="Unassembled WGS sequence"/>
</dbReference>
<evidence type="ECO:0000313" key="2">
    <source>
        <dbReference type="EMBL" id="PLW58663.1"/>
    </source>
</evidence>
<dbReference type="AlphaFoldDB" id="A0A2N5W8V1"/>
<comment type="caution">
    <text evidence="2">The sequence shown here is derived from an EMBL/GenBank/DDBJ whole genome shotgun (WGS) entry which is preliminary data.</text>
</comment>
<accession>A0A2N5W8V1</accession>
<sequence length="82" mass="9263">MPAIEIGWTTRNKPDIKFPSPCHNPQELKSHRKSGNQGHRCYRIRIPKSHLGMEESLTVENTLLSANISPKSHTQNASPESF</sequence>
<keyword evidence="3" id="KW-1185">Reference proteome</keyword>
<reference evidence="2 3" key="1">
    <citation type="submission" date="2017-11" db="EMBL/GenBank/DDBJ databases">
        <title>De novo assembly and phasing of dikaryotic genomes from two isolates of Puccinia coronata f. sp. avenae, the causal agent of oat crown rust.</title>
        <authorList>
            <person name="Miller M.E."/>
            <person name="Zhang Y."/>
            <person name="Omidvar V."/>
            <person name="Sperschneider J."/>
            <person name="Schwessinger B."/>
            <person name="Raley C."/>
            <person name="Palmer J.M."/>
            <person name="Garnica D."/>
            <person name="Upadhyaya N."/>
            <person name="Rathjen J."/>
            <person name="Taylor J.M."/>
            <person name="Park R.F."/>
            <person name="Dodds P.N."/>
            <person name="Hirsch C.D."/>
            <person name="Kianian S.F."/>
            <person name="Figueroa M."/>
        </authorList>
    </citation>
    <scope>NUCLEOTIDE SEQUENCE [LARGE SCALE GENOMIC DNA]</scope>
    <source>
        <strain evidence="2">12NC29</strain>
    </source>
</reference>
<evidence type="ECO:0000256" key="1">
    <source>
        <dbReference type="SAM" id="MobiDB-lite"/>
    </source>
</evidence>
<organism evidence="2 3">
    <name type="scientific">Puccinia coronata f. sp. avenae</name>
    <dbReference type="NCBI Taxonomy" id="200324"/>
    <lineage>
        <taxon>Eukaryota</taxon>
        <taxon>Fungi</taxon>
        <taxon>Dikarya</taxon>
        <taxon>Basidiomycota</taxon>
        <taxon>Pucciniomycotina</taxon>
        <taxon>Pucciniomycetes</taxon>
        <taxon>Pucciniales</taxon>
        <taxon>Pucciniaceae</taxon>
        <taxon>Puccinia</taxon>
    </lineage>
</organism>
<proteinExistence type="predicted"/>
<protein>
    <submittedName>
        <fullName evidence="2">Uncharacterized protein</fullName>
    </submittedName>
</protein>
<gene>
    <name evidence="2" type="ORF">PCANC_00139</name>
</gene>
<feature type="region of interest" description="Disordered" evidence="1">
    <location>
        <begin position="1"/>
        <end position="20"/>
    </location>
</feature>
<name>A0A2N5W8V1_9BASI</name>
<dbReference type="EMBL" id="PGCJ01000002">
    <property type="protein sequence ID" value="PLW58663.1"/>
    <property type="molecule type" value="Genomic_DNA"/>
</dbReference>